<feature type="compositionally biased region" description="Basic and acidic residues" evidence="4">
    <location>
        <begin position="239"/>
        <end position="252"/>
    </location>
</feature>
<sequence length="480" mass="56241">MSTIYVRTPATTGKVCLHTSGGDLDIELWTKEAPLACKNFLCHCMNGYYDNTIFHRVVKGFLIQGGDPTGTGQGGESIYEGGTFVNEIHSRIKFFHKGMVGMANTKIDQNGSQFFITLDKEESLNGKHTIFGKVTGKTRYNLDQLSEKDCDENDRPLNPDKILSIEILANPFGEIEIENQDLLRQMQEKKLKEEEEKQKEVELKKQKRIEELQNKKRRKNTKLLSFGGDDEEEVFSEIKKKSFHDHYEETKLKKDKKKKKKKKKKNKNKKKNKKKKKKKNKKTDSTIEIEKENEKETELEDVKNKDKIEIEKIEQNNSIVTENLNNNNQGNQKDKKNERLSEMKKLDQELENLDSKKLEKEKIEQLKGKASLLLDEVINLKKGEQRIQQQIEILSQPSLLQQRREKYLKKKKKISKSQKQEQVLEKLKQFKKSLSKNDSENQDWKNHKLKFKFQLDDQRNPYGEEHGIDYLVIDPKLKKK</sequence>
<dbReference type="InterPro" id="IPR020892">
    <property type="entry name" value="Cyclophilin-type_PPIase_CS"/>
</dbReference>
<feature type="compositionally biased region" description="Basic residues" evidence="4">
    <location>
        <begin position="253"/>
        <end position="281"/>
    </location>
</feature>
<evidence type="ECO:0000256" key="2">
    <source>
        <dbReference type="ARBA" id="ARBA00023242"/>
    </source>
</evidence>
<feature type="compositionally biased region" description="Basic and acidic residues" evidence="4">
    <location>
        <begin position="332"/>
        <end position="347"/>
    </location>
</feature>
<dbReference type="PANTHER" id="PTHR45625:SF6">
    <property type="entry name" value="SPLICEOSOME-ASSOCIATED PROTEIN CWC27 HOMOLOG"/>
    <property type="match status" value="1"/>
</dbReference>
<keyword evidence="2" id="KW-0539">Nucleus</keyword>
<dbReference type="AlphaFoldDB" id="A0AAV8ACN4"/>
<evidence type="ECO:0000256" key="4">
    <source>
        <dbReference type="SAM" id="MobiDB-lite"/>
    </source>
</evidence>
<name>A0AAV8ACN4_9EUKA</name>
<comment type="caution">
    <text evidence="6">The sequence shown here is derived from an EMBL/GenBank/DDBJ whole genome shotgun (WGS) entry which is preliminary data.</text>
</comment>
<keyword evidence="3" id="KW-0175">Coiled coil</keyword>
<feature type="coiled-coil region" evidence="3">
    <location>
        <begin position="177"/>
        <end position="222"/>
    </location>
</feature>
<feature type="domain" description="PPIase cyclophilin-type" evidence="5">
    <location>
        <begin position="18"/>
        <end position="167"/>
    </location>
</feature>
<reference evidence="6" key="1">
    <citation type="submission" date="2022-08" db="EMBL/GenBank/DDBJ databases">
        <title>Novel sulphate-reducing endosymbionts in the free-living metamonad Anaeramoeba.</title>
        <authorList>
            <person name="Jerlstrom-Hultqvist J."/>
            <person name="Cepicka I."/>
            <person name="Gallot-Lavallee L."/>
            <person name="Salas-Leiva D."/>
            <person name="Curtis B.A."/>
            <person name="Zahonova K."/>
            <person name="Pipaliya S."/>
            <person name="Dacks J."/>
            <person name="Roger A.J."/>
        </authorList>
    </citation>
    <scope>NUCLEOTIDE SEQUENCE</scope>
    <source>
        <strain evidence="6">Busselton2</strain>
    </source>
</reference>
<dbReference type="GO" id="GO:0071013">
    <property type="term" value="C:catalytic step 2 spliceosome"/>
    <property type="evidence" value="ECO:0007669"/>
    <property type="project" value="TreeGrafter"/>
</dbReference>
<dbReference type="GO" id="GO:0006457">
    <property type="term" value="P:protein folding"/>
    <property type="evidence" value="ECO:0007669"/>
    <property type="project" value="InterPro"/>
</dbReference>
<comment type="subcellular location">
    <subcellularLocation>
        <location evidence="1">Nucleus</location>
    </subcellularLocation>
</comment>
<dbReference type="PROSITE" id="PS00170">
    <property type="entry name" value="CSA_PPIASE_1"/>
    <property type="match status" value="1"/>
</dbReference>
<evidence type="ECO:0000259" key="5">
    <source>
        <dbReference type="PROSITE" id="PS50072"/>
    </source>
</evidence>
<gene>
    <name evidence="6" type="ORF">M0812_03415</name>
</gene>
<dbReference type="InterPro" id="IPR002130">
    <property type="entry name" value="Cyclophilin-type_PPIase_dom"/>
</dbReference>
<dbReference type="PRINTS" id="PR00153">
    <property type="entry name" value="CSAPPISMRASE"/>
</dbReference>
<proteinExistence type="predicted"/>
<dbReference type="Proteomes" id="UP001146793">
    <property type="component" value="Unassembled WGS sequence"/>
</dbReference>
<feature type="compositionally biased region" description="Basic and acidic residues" evidence="4">
    <location>
        <begin position="282"/>
        <end position="314"/>
    </location>
</feature>
<protein>
    <submittedName>
        <fullName evidence="6">Spliceosome-associated protein cwc27</fullName>
    </submittedName>
</protein>
<dbReference type="PROSITE" id="PS50072">
    <property type="entry name" value="CSA_PPIASE_2"/>
    <property type="match status" value="1"/>
</dbReference>
<organism evidence="6 7">
    <name type="scientific">Anaeramoeba flamelloides</name>
    <dbReference type="NCBI Taxonomy" id="1746091"/>
    <lineage>
        <taxon>Eukaryota</taxon>
        <taxon>Metamonada</taxon>
        <taxon>Anaeramoebidae</taxon>
        <taxon>Anaeramoeba</taxon>
    </lineage>
</organism>
<evidence type="ECO:0000313" key="7">
    <source>
        <dbReference type="Proteomes" id="UP001146793"/>
    </source>
</evidence>
<dbReference type="PANTHER" id="PTHR45625">
    <property type="entry name" value="PEPTIDYL-PROLYL CIS-TRANS ISOMERASE-RELATED"/>
    <property type="match status" value="1"/>
</dbReference>
<dbReference type="EMBL" id="JANTQA010000008">
    <property type="protein sequence ID" value="KAJ3451663.1"/>
    <property type="molecule type" value="Genomic_DNA"/>
</dbReference>
<dbReference type="SUPFAM" id="SSF50891">
    <property type="entry name" value="Cyclophilin-like"/>
    <property type="match status" value="1"/>
</dbReference>
<dbReference type="Pfam" id="PF00160">
    <property type="entry name" value="Pro_isomerase"/>
    <property type="match status" value="1"/>
</dbReference>
<feature type="region of interest" description="Disordered" evidence="4">
    <location>
        <begin position="239"/>
        <end position="347"/>
    </location>
</feature>
<dbReference type="InterPro" id="IPR029000">
    <property type="entry name" value="Cyclophilin-like_dom_sf"/>
</dbReference>
<dbReference type="Gene3D" id="2.40.100.10">
    <property type="entry name" value="Cyclophilin-like"/>
    <property type="match status" value="1"/>
</dbReference>
<dbReference type="GO" id="GO:0003755">
    <property type="term" value="F:peptidyl-prolyl cis-trans isomerase activity"/>
    <property type="evidence" value="ECO:0007669"/>
    <property type="project" value="InterPro"/>
</dbReference>
<evidence type="ECO:0000256" key="3">
    <source>
        <dbReference type="SAM" id="Coils"/>
    </source>
</evidence>
<accession>A0AAV8ACN4</accession>
<evidence type="ECO:0000256" key="1">
    <source>
        <dbReference type="ARBA" id="ARBA00004123"/>
    </source>
</evidence>
<dbReference type="InterPro" id="IPR044666">
    <property type="entry name" value="Cyclophilin_A-like"/>
</dbReference>
<evidence type="ECO:0000313" key="6">
    <source>
        <dbReference type="EMBL" id="KAJ3451663.1"/>
    </source>
</evidence>